<sequence>MRSTTKFLNAIEAYAENAIVQELRLMTQDVLQLSPFLSPEDQDHYHAVLLKLRRLESNHMVEAAADATPEQRSQQVAQAA</sequence>
<name>A0A1J5R868_9ZZZZ</name>
<evidence type="ECO:0000313" key="1">
    <source>
        <dbReference type="EMBL" id="OIQ92208.1"/>
    </source>
</evidence>
<accession>A0A1J5R868</accession>
<proteinExistence type="predicted"/>
<gene>
    <name evidence="1" type="ORF">GALL_258850</name>
</gene>
<organism evidence="1">
    <name type="scientific">mine drainage metagenome</name>
    <dbReference type="NCBI Taxonomy" id="410659"/>
    <lineage>
        <taxon>unclassified sequences</taxon>
        <taxon>metagenomes</taxon>
        <taxon>ecological metagenomes</taxon>
    </lineage>
</organism>
<reference evidence="1" key="1">
    <citation type="submission" date="2016-10" db="EMBL/GenBank/DDBJ databases">
        <title>Sequence of Gallionella enrichment culture.</title>
        <authorList>
            <person name="Poehlein A."/>
            <person name="Muehling M."/>
            <person name="Daniel R."/>
        </authorList>
    </citation>
    <scope>NUCLEOTIDE SEQUENCE</scope>
</reference>
<dbReference type="EMBL" id="MLJW01000238">
    <property type="protein sequence ID" value="OIQ92208.1"/>
    <property type="molecule type" value="Genomic_DNA"/>
</dbReference>
<protein>
    <submittedName>
        <fullName evidence="1">Uncharacterized protein</fullName>
    </submittedName>
</protein>
<comment type="caution">
    <text evidence="1">The sequence shown here is derived from an EMBL/GenBank/DDBJ whole genome shotgun (WGS) entry which is preliminary data.</text>
</comment>
<dbReference type="AlphaFoldDB" id="A0A1J5R868"/>